<gene>
    <name evidence="2" type="ORF">BDN70DRAFT_977541</name>
</gene>
<feature type="transmembrane region" description="Helical" evidence="1">
    <location>
        <begin position="153"/>
        <end position="174"/>
    </location>
</feature>
<protein>
    <submittedName>
        <fullName evidence="2">Uncharacterized protein</fullName>
    </submittedName>
</protein>
<name>A0A9P5ZC08_9AGAR</name>
<feature type="transmembrane region" description="Helical" evidence="1">
    <location>
        <begin position="123"/>
        <end position="146"/>
    </location>
</feature>
<organism evidence="2 3">
    <name type="scientific">Pholiota conissans</name>
    <dbReference type="NCBI Taxonomy" id="109636"/>
    <lineage>
        <taxon>Eukaryota</taxon>
        <taxon>Fungi</taxon>
        <taxon>Dikarya</taxon>
        <taxon>Basidiomycota</taxon>
        <taxon>Agaricomycotina</taxon>
        <taxon>Agaricomycetes</taxon>
        <taxon>Agaricomycetidae</taxon>
        <taxon>Agaricales</taxon>
        <taxon>Agaricineae</taxon>
        <taxon>Strophariaceae</taxon>
        <taxon>Pholiota</taxon>
    </lineage>
</organism>
<comment type="caution">
    <text evidence="2">The sequence shown here is derived from an EMBL/GenBank/DDBJ whole genome shotgun (WGS) entry which is preliminary data.</text>
</comment>
<dbReference type="AlphaFoldDB" id="A0A9P5ZC08"/>
<dbReference type="Proteomes" id="UP000807469">
    <property type="component" value="Unassembled WGS sequence"/>
</dbReference>
<feature type="non-terminal residue" evidence="2">
    <location>
        <position position="1"/>
    </location>
</feature>
<keyword evidence="1" id="KW-1133">Transmembrane helix</keyword>
<dbReference type="EMBL" id="MU155135">
    <property type="protein sequence ID" value="KAF9485442.1"/>
    <property type="molecule type" value="Genomic_DNA"/>
</dbReference>
<evidence type="ECO:0000313" key="2">
    <source>
        <dbReference type="EMBL" id="KAF9485442.1"/>
    </source>
</evidence>
<proteinExistence type="predicted"/>
<feature type="transmembrane region" description="Helical" evidence="1">
    <location>
        <begin position="58"/>
        <end position="78"/>
    </location>
</feature>
<feature type="transmembrane region" description="Helical" evidence="1">
    <location>
        <begin position="20"/>
        <end position="37"/>
    </location>
</feature>
<keyword evidence="3" id="KW-1185">Reference proteome</keyword>
<accession>A0A9P5ZC08</accession>
<keyword evidence="1" id="KW-0472">Membrane</keyword>
<dbReference type="OrthoDB" id="3225366at2759"/>
<evidence type="ECO:0000313" key="3">
    <source>
        <dbReference type="Proteomes" id="UP000807469"/>
    </source>
</evidence>
<keyword evidence="1" id="KW-0812">Transmembrane</keyword>
<sequence length="218" mass="23438">LPPTVEAVRSGWKDTSQGGAVVSGLLAAVAAQLLSYFRSAATYSRRQDSQNAIDAVVALCYAALFFNIGATISAFIIVDKLGSLTLVSARRDSSSTKIGSFSGTETEILEHFGAGKNWKYIQWHWVICFYSGTICLTVLLLTFIWLQEAYWIGVLISLIGIFAFIPSLAVLIFAGGPGGGADSHKCTNASPERRPFLPSTMPVPISSRQIPSRLGSML</sequence>
<evidence type="ECO:0000256" key="1">
    <source>
        <dbReference type="SAM" id="Phobius"/>
    </source>
</evidence>
<reference evidence="2" key="1">
    <citation type="submission" date="2020-11" db="EMBL/GenBank/DDBJ databases">
        <authorList>
            <consortium name="DOE Joint Genome Institute"/>
            <person name="Ahrendt S."/>
            <person name="Riley R."/>
            <person name="Andreopoulos W."/>
            <person name="Labutti K."/>
            <person name="Pangilinan J."/>
            <person name="Ruiz-Duenas F.J."/>
            <person name="Barrasa J.M."/>
            <person name="Sanchez-Garcia M."/>
            <person name="Camarero S."/>
            <person name="Miyauchi S."/>
            <person name="Serrano A."/>
            <person name="Linde D."/>
            <person name="Babiker R."/>
            <person name="Drula E."/>
            <person name="Ayuso-Fernandez I."/>
            <person name="Pacheco R."/>
            <person name="Padilla G."/>
            <person name="Ferreira P."/>
            <person name="Barriuso J."/>
            <person name="Kellner H."/>
            <person name="Castanera R."/>
            <person name="Alfaro M."/>
            <person name="Ramirez L."/>
            <person name="Pisabarro A.G."/>
            <person name="Kuo A."/>
            <person name="Tritt A."/>
            <person name="Lipzen A."/>
            <person name="He G."/>
            <person name="Yan M."/>
            <person name="Ng V."/>
            <person name="Cullen D."/>
            <person name="Martin F."/>
            <person name="Rosso M.-N."/>
            <person name="Henrissat B."/>
            <person name="Hibbett D."/>
            <person name="Martinez A.T."/>
            <person name="Grigoriev I.V."/>
        </authorList>
    </citation>
    <scope>NUCLEOTIDE SEQUENCE</scope>
    <source>
        <strain evidence="2">CIRM-BRFM 674</strain>
    </source>
</reference>